<dbReference type="Proteomes" id="UP000254487">
    <property type="component" value="Unassembled WGS sequence"/>
</dbReference>
<sequence>MEKVRHAFTSDKPKLRYPVTLVTHAVALLKRLLPARAMDKIIHG</sequence>
<accession>A0A377Z720</accession>
<organism evidence="1 2">
    <name type="scientific">Klebsiella pneumoniae subsp. ozaenae</name>
    <dbReference type="NCBI Taxonomy" id="574"/>
    <lineage>
        <taxon>Bacteria</taxon>
        <taxon>Pseudomonadati</taxon>
        <taxon>Pseudomonadota</taxon>
        <taxon>Gammaproteobacteria</taxon>
        <taxon>Enterobacterales</taxon>
        <taxon>Enterobacteriaceae</taxon>
        <taxon>Klebsiella/Raoultella group</taxon>
        <taxon>Klebsiella</taxon>
        <taxon>Klebsiella pneumoniae complex</taxon>
    </lineage>
</organism>
<reference evidence="1 2" key="1">
    <citation type="submission" date="2018-06" db="EMBL/GenBank/DDBJ databases">
        <authorList>
            <consortium name="Pathogen Informatics"/>
            <person name="Doyle S."/>
        </authorList>
    </citation>
    <scope>NUCLEOTIDE SEQUENCE [LARGE SCALE GENOMIC DNA]</scope>
    <source>
        <strain evidence="1 2">NCTC10313</strain>
    </source>
</reference>
<protein>
    <submittedName>
        <fullName evidence="1">Short chain dehydrogenase</fullName>
    </submittedName>
</protein>
<evidence type="ECO:0000313" key="2">
    <source>
        <dbReference type="Proteomes" id="UP000254487"/>
    </source>
</evidence>
<dbReference type="AlphaFoldDB" id="A0A377Z720"/>
<evidence type="ECO:0000313" key="1">
    <source>
        <dbReference type="EMBL" id="STU60540.1"/>
    </source>
</evidence>
<dbReference type="EMBL" id="UGLW01000003">
    <property type="protein sequence ID" value="STU60540.1"/>
    <property type="molecule type" value="Genomic_DNA"/>
</dbReference>
<name>A0A377Z720_KLEPO</name>
<proteinExistence type="predicted"/>
<gene>
    <name evidence="1" type="ORF">NCTC10313_01937</name>
</gene>